<dbReference type="EMBL" id="OUUZ01000012">
    <property type="protein sequence ID" value="SPQ24112.1"/>
    <property type="molecule type" value="Genomic_DNA"/>
</dbReference>
<name>A0A3S4AVQ5_9PEZI</name>
<gene>
    <name evidence="1" type="ORF">TT172_LOCUS6531</name>
</gene>
<protein>
    <submittedName>
        <fullName evidence="1">16a65b6b-a78d-41f0-a35c-47ff2ad1dd86</fullName>
    </submittedName>
</protein>
<dbReference type="Proteomes" id="UP000289323">
    <property type="component" value="Unassembled WGS sequence"/>
</dbReference>
<proteinExistence type="predicted"/>
<sequence>MKLKLICH</sequence>
<organism evidence="1 2">
    <name type="scientific">Thermothielavioides terrestris</name>
    <dbReference type="NCBI Taxonomy" id="2587410"/>
    <lineage>
        <taxon>Eukaryota</taxon>
        <taxon>Fungi</taxon>
        <taxon>Dikarya</taxon>
        <taxon>Ascomycota</taxon>
        <taxon>Pezizomycotina</taxon>
        <taxon>Sordariomycetes</taxon>
        <taxon>Sordariomycetidae</taxon>
        <taxon>Sordariales</taxon>
        <taxon>Chaetomiaceae</taxon>
        <taxon>Thermothielavioides</taxon>
    </lineage>
</organism>
<evidence type="ECO:0000313" key="2">
    <source>
        <dbReference type="Proteomes" id="UP000289323"/>
    </source>
</evidence>
<reference evidence="1 2" key="1">
    <citation type="submission" date="2018-04" db="EMBL/GenBank/DDBJ databases">
        <authorList>
            <person name="Huttner S."/>
            <person name="Dainat J."/>
        </authorList>
    </citation>
    <scope>NUCLEOTIDE SEQUENCE [LARGE SCALE GENOMIC DNA]</scope>
</reference>
<accession>A0A3S4AVQ5</accession>
<evidence type="ECO:0000313" key="1">
    <source>
        <dbReference type="EMBL" id="SPQ24112.1"/>
    </source>
</evidence>